<evidence type="ECO:0000256" key="3">
    <source>
        <dbReference type="ARBA" id="ARBA00022490"/>
    </source>
</evidence>
<keyword evidence="11" id="KW-1185">Reference proteome</keyword>
<comment type="function">
    <text evidence="1 7">Component of the cleavage factor IA (CFIA) complex, which is involved in the endonucleolytic cleavage during polyadenylation-dependent pre-mRNA 3'-end formation.</text>
</comment>
<dbReference type="GO" id="GO:0005634">
    <property type="term" value="C:nucleus"/>
    <property type="evidence" value="ECO:0007669"/>
    <property type="project" value="UniProtKB-SubCell"/>
</dbReference>
<dbReference type="InterPro" id="IPR003107">
    <property type="entry name" value="HAT"/>
</dbReference>
<accession>A0AAJ0HYU9</accession>
<evidence type="ECO:0000256" key="8">
    <source>
        <dbReference type="SAM" id="MobiDB-lite"/>
    </source>
</evidence>
<feature type="compositionally biased region" description="Low complexity" evidence="8">
    <location>
        <begin position="217"/>
        <end position="243"/>
    </location>
</feature>
<feature type="compositionally biased region" description="Acidic residues" evidence="8">
    <location>
        <begin position="16"/>
        <end position="26"/>
    </location>
</feature>
<sequence>MSDDYDPTNINAASWEEQEDYGEADGSEQYGEAEGSEQQDIQHSSEHQEAEYSVESNPNDLGDHPSQDGNTDDVGDDYDPASVVTSSVPAPSAPAPQEDSKTAPQPAAPVAKKPRTAGGFLVGDSDDEDEDGDDDGEPQQQQQQQQQPHQVAHKETGSGASSSGGSAPAPAPASATAAPQSHSPALQTATLTVQDNAGATTFNAPPVPQQVSHQSGATTAAVPTTPSSAAPAVDPTPVTQPAPDRVAIYEDQIRDDPRGAMNAWLELMKEKRARNDIDGARQVYERFLAIFPQAADIWVEYLDLELSLNNFPQAEGIFAKCLMTTPNVNLWTRYLDYIRRRNDLNDSTGQARQTVSQAYEFVIDNIGLDKDSGKIWAEYIQFIKFGPGTVGGSQWQDQQKMDQLRKAYQRAICVPISNVNTLWKEYDQFEMGLNKLTGRKYLSEKSPSYMSAKSANTALEHITRGLNRTNLPRLPPAPGFDGDQEFMEQVEIWKKWIAWEKSDPLDLKDDKDQPGLYQKRILYVYNQALMALRFWPEMWVDAAQWCFDNNITTVENKVTKDGNANGVEFLIRGIEANPESVLLAFKHADHIESTYPIEENDEAKIQRGEAVKAPYNKVLDTLYAMIKSLKEKEAAQIAKLQEMTAAQESKAGSDNEDGDGAADNIKKAPIEAIQKGYAAQTQLLSRMISFVWIALIRAMRRVQGKGGLNVPLGGMRKAFHDARARGRLTSDVYAAVAQLEWTIYKDPAGGKIFDRGAKLFPEDENFTLENIKYLHSRDDHTNARVLFETVVNRLTQKPELVHKAKPLYQYFHKYESQFGELAQVTKLEKRMAELFPEDPKLAAFTARYASDKFDPITARIIVSPTTQLRPKNMIMPSIEQQQPQLPMSRRDTPAAGFSPRPQGLKSPSAGPGAPFAPYAAKRPLDDRDYDDHPRKIARSEHDPFVRGASPLKGAAGRRLDQQRRMGGTAGAYSGSGAGSQVAPIARDITFLLSQIPRVEFYDSHRLNPSRMVSLLQNVKVPEYLDWKRERERMQQMQGDGYGGYGGGGGGGGGGGYQGGGHARNISQDYAYRESPGPLGGRPLSPFTGGPGSRLASATAAYRQAPVGRPESSGSYEPPPAAQYGVPPPAQYDGGWAQQQQQQQYGQPPAPQGYRYGNPPPPY</sequence>
<dbReference type="InterPro" id="IPR008847">
    <property type="entry name" value="Suf"/>
</dbReference>
<dbReference type="InterPro" id="IPR011990">
    <property type="entry name" value="TPR-like_helical_dom_sf"/>
</dbReference>
<feature type="domain" description="Suppressor of forked" evidence="9">
    <location>
        <begin position="245"/>
        <end position="859"/>
    </location>
</feature>
<reference evidence="10 11" key="1">
    <citation type="journal article" date="2023" name="Mol. Phylogenet. Evol.">
        <title>Genome-scale phylogeny and comparative genomics of the fungal order Sordariales.</title>
        <authorList>
            <person name="Hensen N."/>
            <person name="Bonometti L."/>
            <person name="Westerberg I."/>
            <person name="Brannstrom I.O."/>
            <person name="Guillou S."/>
            <person name="Cros-Aarteil S."/>
            <person name="Calhoun S."/>
            <person name="Haridas S."/>
            <person name="Kuo A."/>
            <person name="Mondo S."/>
            <person name="Pangilinan J."/>
            <person name="Riley R."/>
            <person name="LaButti K."/>
            <person name="Andreopoulos B."/>
            <person name="Lipzen A."/>
            <person name="Chen C."/>
            <person name="Yan M."/>
            <person name="Daum C."/>
            <person name="Ng V."/>
            <person name="Clum A."/>
            <person name="Steindorff A."/>
            <person name="Ohm R.A."/>
            <person name="Martin F."/>
            <person name="Silar P."/>
            <person name="Natvig D.O."/>
            <person name="Lalanne C."/>
            <person name="Gautier V."/>
            <person name="Ament-Velasquez S.L."/>
            <person name="Kruys A."/>
            <person name="Hutchinson M.I."/>
            <person name="Powell A.J."/>
            <person name="Barry K."/>
            <person name="Miller A.N."/>
            <person name="Grigoriev I.V."/>
            <person name="Debuchy R."/>
            <person name="Gladieux P."/>
            <person name="Hiltunen Thoren M."/>
            <person name="Johannesson H."/>
        </authorList>
    </citation>
    <scope>NUCLEOTIDE SEQUENCE [LARGE SCALE GENOMIC DNA]</scope>
    <source>
        <strain evidence="10 11">FGSC 10403</strain>
    </source>
</reference>
<gene>
    <name evidence="10" type="ORF">B0T23DRAFT_43327</name>
</gene>
<feature type="compositionally biased region" description="Basic and acidic residues" evidence="8">
    <location>
        <begin position="922"/>
        <end position="944"/>
    </location>
</feature>
<evidence type="ECO:0000256" key="2">
    <source>
        <dbReference type="ARBA" id="ARBA00004496"/>
    </source>
</evidence>
<evidence type="ECO:0000259" key="9">
    <source>
        <dbReference type="Pfam" id="PF05843"/>
    </source>
</evidence>
<dbReference type="GO" id="GO:0005737">
    <property type="term" value="C:cytoplasm"/>
    <property type="evidence" value="ECO:0007669"/>
    <property type="project" value="UniProtKB-SubCell"/>
</dbReference>
<dbReference type="Pfam" id="PF05843">
    <property type="entry name" value="Suf"/>
    <property type="match status" value="1"/>
</dbReference>
<dbReference type="PANTHER" id="PTHR19980:SF0">
    <property type="entry name" value="CLEAVAGE STIMULATION FACTOR SUBUNIT 3"/>
    <property type="match status" value="1"/>
</dbReference>
<dbReference type="SUPFAM" id="SSF48452">
    <property type="entry name" value="TPR-like"/>
    <property type="match status" value="2"/>
</dbReference>
<dbReference type="Gene3D" id="1.25.40.1040">
    <property type="match status" value="1"/>
</dbReference>
<dbReference type="RefSeq" id="XP_062688104.1">
    <property type="nucleotide sequence ID" value="XM_062840431.1"/>
</dbReference>
<feature type="compositionally biased region" description="Low complexity" evidence="8">
    <location>
        <begin position="1074"/>
        <end position="1085"/>
    </location>
</feature>
<keyword evidence="4 7" id="KW-0507">mRNA processing</keyword>
<feature type="compositionally biased region" description="Low complexity" evidence="8">
    <location>
        <begin position="906"/>
        <end position="920"/>
    </location>
</feature>
<feature type="compositionally biased region" description="Low complexity" evidence="8">
    <location>
        <begin position="138"/>
        <end position="147"/>
    </location>
</feature>
<feature type="region of interest" description="Disordered" evidence="8">
    <location>
        <begin position="1"/>
        <end position="184"/>
    </location>
</feature>
<feature type="compositionally biased region" description="Gly residues" evidence="8">
    <location>
        <begin position="967"/>
        <end position="977"/>
    </location>
</feature>
<feature type="compositionally biased region" description="Low complexity" evidence="8">
    <location>
        <begin position="80"/>
        <end position="90"/>
    </location>
</feature>
<feature type="compositionally biased region" description="Acidic residues" evidence="8">
    <location>
        <begin position="124"/>
        <end position="137"/>
    </location>
</feature>
<evidence type="ECO:0000256" key="7">
    <source>
        <dbReference type="RuleBase" id="RU369035"/>
    </source>
</evidence>
<protein>
    <recommendedName>
        <fullName evidence="7">mRNA 3'-end-processing protein RNA14</fullName>
    </recommendedName>
</protein>
<keyword evidence="3 7" id="KW-0963">Cytoplasm</keyword>
<name>A0AAJ0HYU9_9PEZI</name>
<comment type="caution">
    <text evidence="10">The sequence shown here is derived from an EMBL/GenBank/DDBJ whole genome shotgun (WGS) entry which is preliminary data.</text>
</comment>
<feature type="compositionally biased region" description="Acidic residues" evidence="8">
    <location>
        <begin position="70"/>
        <end position="79"/>
    </location>
</feature>
<feature type="region of interest" description="Disordered" evidence="8">
    <location>
        <begin position="879"/>
        <end position="978"/>
    </location>
</feature>
<feature type="compositionally biased region" description="Pro residues" evidence="8">
    <location>
        <begin position="1116"/>
        <end position="1129"/>
    </location>
</feature>
<feature type="region of interest" description="Disordered" evidence="8">
    <location>
        <begin position="1070"/>
        <end position="1162"/>
    </location>
</feature>
<proteinExistence type="predicted"/>
<evidence type="ECO:0000313" key="11">
    <source>
        <dbReference type="Proteomes" id="UP001285908"/>
    </source>
</evidence>
<feature type="compositionally biased region" description="Low complexity" evidence="8">
    <location>
        <begin position="1130"/>
        <end position="1146"/>
    </location>
</feature>
<keyword evidence="5" id="KW-0677">Repeat</keyword>
<feature type="compositionally biased region" description="Polar residues" evidence="8">
    <location>
        <begin position="198"/>
        <end position="216"/>
    </location>
</feature>
<evidence type="ECO:0000256" key="5">
    <source>
        <dbReference type="ARBA" id="ARBA00022737"/>
    </source>
</evidence>
<evidence type="ECO:0000256" key="4">
    <source>
        <dbReference type="ARBA" id="ARBA00022664"/>
    </source>
</evidence>
<dbReference type="PANTHER" id="PTHR19980">
    <property type="entry name" value="RNA CLEAVAGE STIMULATION FACTOR"/>
    <property type="match status" value="1"/>
</dbReference>
<feature type="region of interest" description="Disordered" evidence="8">
    <location>
        <begin position="198"/>
        <end position="243"/>
    </location>
</feature>
<dbReference type="GO" id="GO:0003729">
    <property type="term" value="F:mRNA binding"/>
    <property type="evidence" value="ECO:0007669"/>
    <property type="project" value="TreeGrafter"/>
</dbReference>
<evidence type="ECO:0000313" key="10">
    <source>
        <dbReference type="EMBL" id="KAK3485200.1"/>
    </source>
</evidence>
<dbReference type="AlphaFoldDB" id="A0AAJ0HYU9"/>
<dbReference type="SMART" id="SM00386">
    <property type="entry name" value="HAT"/>
    <property type="match status" value="5"/>
</dbReference>
<dbReference type="GO" id="GO:0180010">
    <property type="term" value="P:co-transcriptional mRNA 3'-end processing, cleavage and polyadenylation pathway"/>
    <property type="evidence" value="ECO:0007669"/>
    <property type="project" value="UniProtKB-UniRule"/>
</dbReference>
<evidence type="ECO:0000256" key="1">
    <source>
        <dbReference type="ARBA" id="ARBA00002863"/>
    </source>
</evidence>
<evidence type="ECO:0000256" key="6">
    <source>
        <dbReference type="ARBA" id="ARBA00023242"/>
    </source>
</evidence>
<dbReference type="GeneID" id="87878053"/>
<dbReference type="FunFam" id="1.25.40.1040:FF:000006">
    <property type="entry name" value="CFIA complex component Rna14, putative"/>
    <property type="match status" value="1"/>
</dbReference>
<organism evidence="10 11">
    <name type="scientific">Neurospora hispaniola</name>
    <dbReference type="NCBI Taxonomy" id="588809"/>
    <lineage>
        <taxon>Eukaryota</taxon>
        <taxon>Fungi</taxon>
        <taxon>Dikarya</taxon>
        <taxon>Ascomycota</taxon>
        <taxon>Pezizomycotina</taxon>
        <taxon>Sordariomycetes</taxon>
        <taxon>Sordariomycetidae</taxon>
        <taxon>Sordariales</taxon>
        <taxon>Sordariaceae</taxon>
        <taxon>Neurospora</taxon>
    </lineage>
</organism>
<dbReference type="EMBL" id="JAULSX010000010">
    <property type="protein sequence ID" value="KAK3485200.1"/>
    <property type="molecule type" value="Genomic_DNA"/>
</dbReference>
<feature type="compositionally biased region" description="Low complexity" evidence="8">
    <location>
        <begin position="102"/>
        <end position="111"/>
    </location>
</feature>
<dbReference type="InterPro" id="IPR045243">
    <property type="entry name" value="Rna14-like"/>
</dbReference>
<dbReference type="Proteomes" id="UP001285908">
    <property type="component" value="Unassembled WGS sequence"/>
</dbReference>
<feature type="compositionally biased region" description="Low complexity" evidence="8">
    <location>
        <begin position="157"/>
        <end position="184"/>
    </location>
</feature>
<comment type="subcellular location">
    <subcellularLocation>
        <location evidence="2 7">Cytoplasm</location>
    </subcellularLocation>
    <subcellularLocation>
        <location evidence="7">Nucleus</location>
    </subcellularLocation>
    <text evidence="7">Nucleus and/or cytoplasm.</text>
</comment>
<keyword evidence="6 7" id="KW-0539">Nucleus</keyword>